<keyword evidence="1" id="KW-0812">Transmembrane</keyword>
<evidence type="ECO:0008006" key="4">
    <source>
        <dbReference type="Google" id="ProtNLM"/>
    </source>
</evidence>
<evidence type="ECO:0000313" key="2">
    <source>
        <dbReference type="EMBL" id="QCK16590.1"/>
    </source>
</evidence>
<protein>
    <recommendedName>
        <fullName evidence="4">SdpI/YhfL protein family protein</fullName>
    </recommendedName>
</protein>
<dbReference type="Pfam" id="PF13630">
    <property type="entry name" value="SdpI"/>
    <property type="match status" value="1"/>
</dbReference>
<sequence>MNYQSPYFLILFISGIVMIAMGITLKKWPPKNPNWAFGYRSKSAIKSQERWDFAQSYSAKILTNTGLITICLAIASLFLNISETGGLFLALGYLFIIFLVVYFKTEAAIKDKFPPYY</sequence>
<reference evidence="2 3" key="1">
    <citation type="submission" date="2018-04" db="EMBL/GenBank/DDBJ databases">
        <title>Complete genome uncultured novel isolate.</title>
        <authorList>
            <person name="Merlino G."/>
        </authorList>
    </citation>
    <scope>NUCLEOTIDE SEQUENCE [LARGE SCALE GENOMIC DNA]</scope>
    <source>
        <strain evidence="3">R1DC9</strain>
    </source>
</reference>
<keyword evidence="3" id="KW-1185">Reference proteome</keyword>
<proteinExistence type="predicted"/>
<dbReference type="EMBL" id="CP028923">
    <property type="protein sequence ID" value="QCK16590.1"/>
    <property type="molecule type" value="Genomic_DNA"/>
</dbReference>
<accession>A0A4D7JSX5</accession>
<dbReference type="Proteomes" id="UP000298616">
    <property type="component" value="Chromosome"/>
</dbReference>
<evidence type="ECO:0000256" key="1">
    <source>
        <dbReference type="SAM" id="Phobius"/>
    </source>
</evidence>
<name>A0A4D7JSX5_9BACT</name>
<feature type="transmembrane region" description="Helical" evidence="1">
    <location>
        <begin position="85"/>
        <end position="103"/>
    </location>
</feature>
<feature type="transmembrane region" description="Helical" evidence="1">
    <location>
        <begin position="61"/>
        <end position="79"/>
    </location>
</feature>
<gene>
    <name evidence="2" type="ORF">DCC35_18580</name>
</gene>
<dbReference type="OrthoDB" id="3173919at2"/>
<evidence type="ECO:0000313" key="3">
    <source>
        <dbReference type="Proteomes" id="UP000298616"/>
    </source>
</evidence>
<dbReference type="KEGG" id="fpf:DCC35_18580"/>
<keyword evidence="1" id="KW-1133">Transmembrane helix</keyword>
<keyword evidence="1" id="KW-0472">Membrane</keyword>
<dbReference type="AlphaFoldDB" id="A0A4D7JSX5"/>
<dbReference type="InterPro" id="IPR025962">
    <property type="entry name" value="SdpI/YhfL"/>
</dbReference>
<feature type="transmembrane region" description="Helical" evidence="1">
    <location>
        <begin position="6"/>
        <end position="25"/>
    </location>
</feature>
<dbReference type="RefSeq" id="WP_137092181.1">
    <property type="nucleotide sequence ID" value="NZ_CP028923.1"/>
</dbReference>
<organism evidence="2 3">
    <name type="scientific">Mangrovivirga cuniculi</name>
    <dbReference type="NCBI Taxonomy" id="2715131"/>
    <lineage>
        <taxon>Bacteria</taxon>
        <taxon>Pseudomonadati</taxon>
        <taxon>Bacteroidota</taxon>
        <taxon>Cytophagia</taxon>
        <taxon>Cytophagales</taxon>
        <taxon>Mangrovivirgaceae</taxon>
        <taxon>Mangrovivirga</taxon>
    </lineage>
</organism>